<evidence type="ECO:0008006" key="3">
    <source>
        <dbReference type="Google" id="ProtNLM"/>
    </source>
</evidence>
<dbReference type="InterPro" id="IPR029058">
    <property type="entry name" value="AB_hydrolase_fold"/>
</dbReference>
<dbReference type="Gene3D" id="3.40.50.1820">
    <property type="entry name" value="alpha/beta hydrolase"/>
    <property type="match status" value="1"/>
</dbReference>
<dbReference type="PATRIC" id="fig|1160705.3.peg.3874"/>
<dbReference type="Proteomes" id="UP000011205">
    <property type="component" value="Unassembled WGS sequence"/>
</dbReference>
<reference evidence="1 2" key="1">
    <citation type="journal article" date="2013" name="Genome Announc.">
        <title>Draft Genome Sequence of Streptomyces viridochromogenes Strain Tu57, Producer of Avilamycin.</title>
        <authorList>
            <person name="Gruning B.A."/>
            <person name="Erxleben A."/>
            <person name="Hahnlein A."/>
            <person name="Gunther S."/>
        </authorList>
    </citation>
    <scope>NUCLEOTIDE SEQUENCE [LARGE SCALE GENOMIC DNA]</scope>
    <source>
        <strain evidence="1 2">Tue57</strain>
    </source>
</reference>
<proteinExistence type="predicted"/>
<dbReference type="SUPFAM" id="SSF53474">
    <property type="entry name" value="alpha/beta-Hydrolases"/>
    <property type="match status" value="1"/>
</dbReference>
<name>L8PFL1_STRVR</name>
<evidence type="ECO:0000313" key="1">
    <source>
        <dbReference type="EMBL" id="ELS55014.1"/>
    </source>
</evidence>
<protein>
    <recommendedName>
        <fullName evidence="3">Alpha/beta hydrolase</fullName>
    </recommendedName>
</protein>
<dbReference type="EMBL" id="AMLP01000123">
    <property type="protein sequence ID" value="ELS55014.1"/>
    <property type="molecule type" value="Genomic_DNA"/>
</dbReference>
<dbReference type="AlphaFoldDB" id="L8PFL1"/>
<sequence>MTATTYTFARSFTSRYVDTGEVRLHAVTGGTGPALLLLAGWPQT</sequence>
<evidence type="ECO:0000313" key="2">
    <source>
        <dbReference type="Proteomes" id="UP000011205"/>
    </source>
</evidence>
<gene>
    <name evidence="1" type="ORF">STVIR_3916</name>
</gene>
<organism evidence="1 2">
    <name type="scientific">Streptomyces viridochromogenes Tue57</name>
    <dbReference type="NCBI Taxonomy" id="1160705"/>
    <lineage>
        <taxon>Bacteria</taxon>
        <taxon>Bacillati</taxon>
        <taxon>Actinomycetota</taxon>
        <taxon>Actinomycetes</taxon>
        <taxon>Kitasatosporales</taxon>
        <taxon>Streptomycetaceae</taxon>
        <taxon>Streptomyces</taxon>
    </lineage>
</organism>
<accession>L8PFL1</accession>
<comment type="caution">
    <text evidence="1">The sequence shown here is derived from an EMBL/GenBank/DDBJ whole genome shotgun (WGS) entry which is preliminary data.</text>
</comment>